<organism evidence="1">
    <name type="scientific">Anguilla anguilla</name>
    <name type="common">European freshwater eel</name>
    <name type="synonym">Muraena anguilla</name>
    <dbReference type="NCBI Taxonomy" id="7936"/>
    <lineage>
        <taxon>Eukaryota</taxon>
        <taxon>Metazoa</taxon>
        <taxon>Chordata</taxon>
        <taxon>Craniata</taxon>
        <taxon>Vertebrata</taxon>
        <taxon>Euteleostomi</taxon>
        <taxon>Actinopterygii</taxon>
        <taxon>Neopterygii</taxon>
        <taxon>Teleostei</taxon>
        <taxon>Anguilliformes</taxon>
        <taxon>Anguillidae</taxon>
        <taxon>Anguilla</taxon>
    </lineage>
</organism>
<evidence type="ECO:0000313" key="1">
    <source>
        <dbReference type="EMBL" id="JAH10609.1"/>
    </source>
</evidence>
<dbReference type="EMBL" id="GBXM01097968">
    <property type="protein sequence ID" value="JAH10609.1"/>
    <property type="molecule type" value="Transcribed_RNA"/>
</dbReference>
<sequence>MESCIFEKCSYFKIIFNCNILVGGTVVQWVALSPHSKKVVGSNLGLGPFCAEFACSPRVCVCFLRVLRFPPTVQRHAGRPIGDPKLPIGKSV</sequence>
<proteinExistence type="predicted"/>
<reference evidence="1" key="2">
    <citation type="journal article" date="2015" name="Fish Shellfish Immunol.">
        <title>Early steps in the European eel (Anguilla anguilla)-Vibrio vulnificus interaction in the gills: Role of the RtxA13 toxin.</title>
        <authorList>
            <person name="Callol A."/>
            <person name="Pajuelo D."/>
            <person name="Ebbesson L."/>
            <person name="Teles M."/>
            <person name="MacKenzie S."/>
            <person name="Amaro C."/>
        </authorList>
    </citation>
    <scope>NUCLEOTIDE SEQUENCE</scope>
</reference>
<name>A0A0E9Q1H8_ANGAN</name>
<protein>
    <submittedName>
        <fullName evidence="1">Uncharacterized protein</fullName>
    </submittedName>
</protein>
<reference evidence="1" key="1">
    <citation type="submission" date="2014-11" db="EMBL/GenBank/DDBJ databases">
        <authorList>
            <person name="Amaro Gonzalez C."/>
        </authorList>
    </citation>
    <scope>NUCLEOTIDE SEQUENCE</scope>
</reference>
<dbReference type="EMBL" id="GBXM01093761">
    <property type="protein sequence ID" value="JAH14816.1"/>
    <property type="molecule type" value="Transcribed_RNA"/>
</dbReference>
<accession>A0A0E9Q1H8</accession>
<dbReference type="AlphaFoldDB" id="A0A0E9Q1H8"/>